<evidence type="ECO:0000256" key="11">
    <source>
        <dbReference type="SAM" id="MobiDB-lite"/>
    </source>
</evidence>
<evidence type="ECO:0000256" key="5">
    <source>
        <dbReference type="ARBA" id="ARBA00022833"/>
    </source>
</evidence>
<feature type="compositionally biased region" description="Low complexity" evidence="11">
    <location>
        <begin position="67"/>
        <end position="79"/>
    </location>
</feature>
<evidence type="ECO:0000313" key="13">
    <source>
        <dbReference type="EMBL" id="KAK3919340.1"/>
    </source>
</evidence>
<name>A0AAE1LH85_9NEOP</name>
<keyword evidence="4 10" id="KW-0863">Zinc-finger</keyword>
<evidence type="ECO:0000256" key="7">
    <source>
        <dbReference type="ARBA" id="ARBA00023125"/>
    </source>
</evidence>
<dbReference type="InterPro" id="IPR013087">
    <property type="entry name" value="Znf_C2H2_type"/>
</dbReference>
<feature type="domain" description="C2H2-type" evidence="12">
    <location>
        <begin position="196"/>
        <end position="223"/>
    </location>
</feature>
<keyword evidence="8" id="KW-0804">Transcription</keyword>
<dbReference type="SUPFAM" id="SSF57667">
    <property type="entry name" value="beta-beta-alpha zinc fingers"/>
    <property type="match status" value="1"/>
</dbReference>
<keyword evidence="5" id="KW-0862">Zinc</keyword>
<dbReference type="GO" id="GO:0000981">
    <property type="term" value="F:DNA-binding transcription factor activity, RNA polymerase II-specific"/>
    <property type="evidence" value="ECO:0007669"/>
    <property type="project" value="TreeGrafter"/>
</dbReference>
<comment type="subcellular location">
    <subcellularLocation>
        <location evidence="1">Nucleus</location>
    </subcellularLocation>
</comment>
<dbReference type="Proteomes" id="UP001219518">
    <property type="component" value="Unassembled WGS sequence"/>
</dbReference>
<evidence type="ECO:0000256" key="10">
    <source>
        <dbReference type="PROSITE-ProRule" id="PRU00042"/>
    </source>
</evidence>
<dbReference type="PROSITE" id="PS00028">
    <property type="entry name" value="ZINC_FINGER_C2H2_1"/>
    <property type="match status" value="2"/>
</dbReference>
<evidence type="ECO:0000256" key="3">
    <source>
        <dbReference type="ARBA" id="ARBA00022737"/>
    </source>
</evidence>
<evidence type="ECO:0000256" key="4">
    <source>
        <dbReference type="ARBA" id="ARBA00022771"/>
    </source>
</evidence>
<dbReference type="GO" id="GO:0008270">
    <property type="term" value="F:zinc ion binding"/>
    <property type="evidence" value="ECO:0007669"/>
    <property type="project" value="UniProtKB-KW"/>
</dbReference>
<reference evidence="13" key="1">
    <citation type="submission" date="2021-07" db="EMBL/GenBank/DDBJ databases">
        <authorList>
            <person name="Catto M.A."/>
            <person name="Jacobson A."/>
            <person name="Kennedy G."/>
            <person name="Labadie P."/>
            <person name="Hunt B.G."/>
            <person name="Srinivasan R."/>
        </authorList>
    </citation>
    <scope>NUCLEOTIDE SEQUENCE</scope>
    <source>
        <strain evidence="13">PL_HMW_Pooled</strain>
        <tissue evidence="13">Head</tissue>
    </source>
</reference>
<proteinExistence type="predicted"/>
<dbReference type="FunFam" id="3.30.160.60:FF:000595">
    <property type="entry name" value="Krueppel-like factor 14"/>
    <property type="match status" value="1"/>
</dbReference>
<keyword evidence="3" id="KW-0677">Repeat</keyword>
<keyword evidence="2" id="KW-0479">Metal-binding</keyword>
<evidence type="ECO:0000256" key="8">
    <source>
        <dbReference type="ARBA" id="ARBA00023163"/>
    </source>
</evidence>
<dbReference type="PROSITE" id="PS50157">
    <property type="entry name" value="ZINC_FINGER_C2H2_2"/>
    <property type="match status" value="2"/>
</dbReference>
<evidence type="ECO:0000313" key="14">
    <source>
        <dbReference type="Proteomes" id="UP001219518"/>
    </source>
</evidence>
<evidence type="ECO:0000256" key="6">
    <source>
        <dbReference type="ARBA" id="ARBA00023015"/>
    </source>
</evidence>
<evidence type="ECO:0000259" key="12">
    <source>
        <dbReference type="PROSITE" id="PS50157"/>
    </source>
</evidence>
<evidence type="ECO:0000256" key="1">
    <source>
        <dbReference type="ARBA" id="ARBA00004123"/>
    </source>
</evidence>
<feature type="region of interest" description="Disordered" evidence="11">
    <location>
        <begin position="212"/>
        <end position="258"/>
    </location>
</feature>
<dbReference type="PANTHER" id="PTHR23235">
    <property type="entry name" value="KRUEPPEL-LIKE TRANSCRIPTION FACTOR"/>
    <property type="match status" value="1"/>
</dbReference>
<keyword evidence="6" id="KW-0805">Transcription regulation</keyword>
<evidence type="ECO:0000256" key="9">
    <source>
        <dbReference type="ARBA" id="ARBA00023242"/>
    </source>
</evidence>
<protein>
    <submittedName>
        <fullName evidence="13">Krueppel-like factor 13</fullName>
    </submittedName>
</protein>
<accession>A0AAE1LH85</accession>
<dbReference type="AlphaFoldDB" id="A0AAE1LH85"/>
<reference evidence="13" key="2">
    <citation type="journal article" date="2023" name="BMC Genomics">
        <title>Pest status, molecular evolution, and epigenetic factors derived from the genome assembly of Frankliniella fusca, a thysanopteran phytovirus vector.</title>
        <authorList>
            <person name="Catto M.A."/>
            <person name="Labadie P.E."/>
            <person name="Jacobson A.L."/>
            <person name="Kennedy G.G."/>
            <person name="Srinivasan R."/>
            <person name="Hunt B.G."/>
        </authorList>
    </citation>
    <scope>NUCLEOTIDE SEQUENCE</scope>
    <source>
        <strain evidence="13">PL_HMW_Pooled</strain>
    </source>
</reference>
<sequence>MLPFTRFGFSDQLSTAVCSTAGGGSDLLATVHTTASCHEGPAAPPHPAPPRPAPPEASECVTEQDVAACGGPAGPGQAPRLVSPHPTPPHPPPHRSQRCRGILTVWQTVSASTFVGRSPPPATPSYVLLPWETKTFPSFFPLSSVFLYCSFNSVFVTFLVAGERPFGCSWAACGKRFARSDELARHTRTHTGEKNFACPVCDKKFMRSDHLSKHARRHPNFDPSVLRQRRAPTKASSVNSSEGTLSLSEGSSESAPSP</sequence>
<dbReference type="PANTHER" id="PTHR23235:SF174">
    <property type="entry name" value="CABUT, ISOFORM A"/>
    <property type="match status" value="1"/>
</dbReference>
<feature type="region of interest" description="Disordered" evidence="11">
    <location>
        <begin position="37"/>
        <end position="97"/>
    </location>
</feature>
<gene>
    <name evidence="13" type="ORF">KUF71_008467</name>
</gene>
<comment type="caution">
    <text evidence="13">The sequence shown here is derived from an EMBL/GenBank/DDBJ whole genome shotgun (WGS) entry which is preliminary data.</text>
</comment>
<organism evidence="13 14">
    <name type="scientific">Frankliniella fusca</name>
    <dbReference type="NCBI Taxonomy" id="407009"/>
    <lineage>
        <taxon>Eukaryota</taxon>
        <taxon>Metazoa</taxon>
        <taxon>Ecdysozoa</taxon>
        <taxon>Arthropoda</taxon>
        <taxon>Hexapoda</taxon>
        <taxon>Insecta</taxon>
        <taxon>Pterygota</taxon>
        <taxon>Neoptera</taxon>
        <taxon>Paraneoptera</taxon>
        <taxon>Thysanoptera</taxon>
        <taxon>Terebrantia</taxon>
        <taxon>Thripoidea</taxon>
        <taxon>Thripidae</taxon>
        <taxon>Frankliniella</taxon>
    </lineage>
</organism>
<dbReference type="Pfam" id="PF00096">
    <property type="entry name" value="zf-C2H2"/>
    <property type="match status" value="2"/>
</dbReference>
<evidence type="ECO:0000256" key="2">
    <source>
        <dbReference type="ARBA" id="ARBA00022723"/>
    </source>
</evidence>
<dbReference type="GO" id="GO:0000978">
    <property type="term" value="F:RNA polymerase II cis-regulatory region sequence-specific DNA binding"/>
    <property type="evidence" value="ECO:0007669"/>
    <property type="project" value="TreeGrafter"/>
</dbReference>
<feature type="domain" description="C2H2-type" evidence="12">
    <location>
        <begin position="166"/>
        <end position="195"/>
    </location>
</feature>
<dbReference type="EMBL" id="JAHWGI010000978">
    <property type="protein sequence ID" value="KAK3919340.1"/>
    <property type="molecule type" value="Genomic_DNA"/>
</dbReference>
<keyword evidence="14" id="KW-1185">Reference proteome</keyword>
<feature type="compositionally biased region" description="Pro residues" evidence="11">
    <location>
        <begin position="42"/>
        <end position="55"/>
    </location>
</feature>
<dbReference type="GO" id="GO:0005634">
    <property type="term" value="C:nucleus"/>
    <property type="evidence" value="ECO:0007669"/>
    <property type="project" value="UniProtKB-SubCell"/>
</dbReference>
<dbReference type="FunFam" id="3.30.160.60:FF:000018">
    <property type="entry name" value="Krueppel-like factor 15"/>
    <property type="match status" value="1"/>
</dbReference>
<dbReference type="InterPro" id="IPR036236">
    <property type="entry name" value="Znf_C2H2_sf"/>
</dbReference>
<dbReference type="Gene3D" id="3.30.160.60">
    <property type="entry name" value="Classic Zinc Finger"/>
    <property type="match status" value="2"/>
</dbReference>
<keyword evidence="9" id="KW-0539">Nucleus</keyword>
<dbReference type="SMART" id="SM00355">
    <property type="entry name" value="ZnF_C2H2"/>
    <property type="match status" value="2"/>
</dbReference>
<keyword evidence="7" id="KW-0238">DNA-binding</keyword>
<feature type="compositionally biased region" description="Low complexity" evidence="11">
    <location>
        <begin position="240"/>
        <end position="258"/>
    </location>
</feature>